<dbReference type="Gene3D" id="3.90.550.10">
    <property type="entry name" value="Spore Coat Polysaccharide Biosynthesis Protein SpsA, Chain A"/>
    <property type="match status" value="1"/>
</dbReference>
<name>A0A1G2KRV6_9BACT</name>
<dbReference type="EMBL" id="MHQJ01000002">
    <property type="protein sequence ID" value="OHA02014.1"/>
    <property type="molecule type" value="Genomic_DNA"/>
</dbReference>
<keyword evidence="1" id="KW-0812">Transmembrane</keyword>
<evidence type="ECO:0000313" key="3">
    <source>
        <dbReference type="EMBL" id="OHA02014.1"/>
    </source>
</evidence>
<proteinExistence type="predicted"/>
<reference evidence="3 4" key="1">
    <citation type="journal article" date="2016" name="Nat. Commun.">
        <title>Thousands of microbial genomes shed light on interconnected biogeochemical processes in an aquifer system.</title>
        <authorList>
            <person name="Anantharaman K."/>
            <person name="Brown C.T."/>
            <person name="Hug L.A."/>
            <person name="Sharon I."/>
            <person name="Castelle C.J."/>
            <person name="Probst A.J."/>
            <person name="Thomas B.C."/>
            <person name="Singh A."/>
            <person name="Wilkins M.J."/>
            <person name="Karaoz U."/>
            <person name="Brodie E.L."/>
            <person name="Williams K.H."/>
            <person name="Hubbard S.S."/>
            <person name="Banfield J.F."/>
        </authorList>
    </citation>
    <scope>NUCLEOTIDE SEQUENCE [LARGE SCALE GENOMIC DNA]</scope>
</reference>
<protein>
    <recommendedName>
        <fullName evidence="2">Glycosyltransferase 2-like domain-containing protein</fullName>
    </recommendedName>
</protein>
<comment type="caution">
    <text evidence="3">The sequence shown here is derived from an EMBL/GenBank/DDBJ whole genome shotgun (WGS) entry which is preliminary data.</text>
</comment>
<dbReference type="InterPro" id="IPR029044">
    <property type="entry name" value="Nucleotide-diphossugar_trans"/>
</dbReference>
<dbReference type="SUPFAM" id="SSF53448">
    <property type="entry name" value="Nucleotide-diphospho-sugar transferases"/>
    <property type="match status" value="1"/>
</dbReference>
<evidence type="ECO:0000256" key="1">
    <source>
        <dbReference type="SAM" id="Phobius"/>
    </source>
</evidence>
<dbReference type="InterPro" id="IPR050834">
    <property type="entry name" value="Glycosyltransf_2"/>
</dbReference>
<keyword evidence="1" id="KW-0472">Membrane</keyword>
<dbReference type="PANTHER" id="PTHR43685:SF3">
    <property type="entry name" value="SLR2126 PROTEIN"/>
    <property type="match status" value="1"/>
</dbReference>
<evidence type="ECO:0000259" key="2">
    <source>
        <dbReference type="Pfam" id="PF00535"/>
    </source>
</evidence>
<dbReference type="Proteomes" id="UP000177362">
    <property type="component" value="Unassembled WGS sequence"/>
</dbReference>
<gene>
    <name evidence="3" type="ORF">A3C11_00020</name>
</gene>
<dbReference type="AlphaFoldDB" id="A0A1G2KRV6"/>
<accession>A0A1G2KRV6</accession>
<dbReference type="PANTHER" id="PTHR43685">
    <property type="entry name" value="GLYCOSYLTRANSFERASE"/>
    <property type="match status" value="1"/>
</dbReference>
<dbReference type="Pfam" id="PF00535">
    <property type="entry name" value="Glycos_transf_2"/>
    <property type="match status" value="1"/>
</dbReference>
<dbReference type="CDD" id="cd00761">
    <property type="entry name" value="Glyco_tranf_GTA_type"/>
    <property type="match status" value="1"/>
</dbReference>
<dbReference type="STRING" id="1802271.A3C11_00020"/>
<dbReference type="InterPro" id="IPR001173">
    <property type="entry name" value="Glyco_trans_2-like"/>
</dbReference>
<keyword evidence="1" id="KW-1133">Transmembrane helix</keyword>
<feature type="transmembrane region" description="Helical" evidence="1">
    <location>
        <begin position="338"/>
        <end position="357"/>
    </location>
</feature>
<feature type="domain" description="Glycosyltransferase 2-like" evidence="2">
    <location>
        <begin position="66"/>
        <end position="239"/>
    </location>
</feature>
<organism evidence="3 4">
    <name type="scientific">Candidatus Sungbacteria bacterium RIFCSPHIGHO2_02_FULL_49_12</name>
    <dbReference type="NCBI Taxonomy" id="1802271"/>
    <lineage>
        <taxon>Bacteria</taxon>
        <taxon>Candidatus Sungiibacteriota</taxon>
    </lineage>
</organism>
<evidence type="ECO:0000313" key="4">
    <source>
        <dbReference type="Proteomes" id="UP000177362"/>
    </source>
</evidence>
<sequence>MLSQLQKNFDLLYRIQQDRVSYRELIEFLFGETPPADHNFLRYDYAPFIVKVVRYGRDEGSAPVFSVIIPTYNRRDLLMQTLGAIFQQKGISRQDFEVIVVDNGSRDGTEEAIADFARHTEGTEIICAQLNKNYGADLARNVGVLQSRGRFFAFTDDDCLVPEDWLSEFKEELEGDPEIAGVGGFKKPKSTRERLDIYHRFLMWGHFHDPHIRTKDGSGLNRCGLTANVCYRRDVFEKLGGFNLYFKRIGFQEFKTRAHKSGIKLLYEPKMVEHFAYFNFGAHVLKLFPQSVNRYLLHKLYPDVWPNPSFLYFLKRAVRDIRSVFTSGAKPPLFSKSFADIVGFSFLSVITNFFLWFGKYWVVAFG</sequence>